<evidence type="ECO:0000313" key="1">
    <source>
        <dbReference type="EMBL" id="JAH84781.1"/>
    </source>
</evidence>
<name>A0A0E9W3C3_ANGAN</name>
<dbReference type="AlphaFoldDB" id="A0A0E9W3C3"/>
<dbReference type="EMBL" id="GBXM01023796">
    <property type="protein sequence ID" value="JAH84781.1"/>
    <property type="molecule type" value="Transcribed_RNA"/>
</dbReference>
<accession>A0A0E9W3C3</accession>
<proteinExistence type="predicted"/>
<protein>
    <submittedName>
        <fullName evidence="1">Uncharacterized protein</fullName>
    </submittedName>
</protein>
<sequence>MICFFFCNYLHPKISRTRYNCWWATN</sequence>
<organism evidence="1">
    <name type="scientific">Anguilla anguilla</name>
    <name type="common">European freshwater eel</name>
    <name type="synonym">Muraena anguilla</name>
    <dbReference type="NCBI Taxonomy" id="7936"/>
    <lineage>
        <taxon>Eukaryota</taxon>
        <taxon>Metazoa</taxon>
        <taxon>Chordata</taxon>
        <taxon>Craniata</taxon>
        <taxon>Vertebrata</taxon>
        <taxon>Euteleostomi</taxon>
        <taxon>Actinopterygii</taxon>
        <taxon>Neopterygii</taxon>
        <taxon>Teleostei</taxon>
        <taxon>Anguilliformes</taxon>
        <taxon>Anguillidae</taxon>
        <taxon>Anguilla</taxon>
    </lineage>
</organism>
<reference evidence="1" key="1">
    <citation type="submission" date="2014-11" db="EMBL/GenBank/DDBJ databases">
        <authorList>
            <person name="Amaro Gonzalez C."/>
        </authorList>
    </citation>
    <scope>NUCLEOTIDE SEQUENCE</scope>
</reference>
<reference evidence="1" key="2">
    <citation type="journal article" date="2015" name="Fish Shellfish Immunol.">
        <title>Early steps in the European eel (Anguilla anguilla)-Vibrio vulnificus interaction in the gills: Role of the RtxA13 toxin.</title>
        <authorList>
            <person name="Callol A."/>
            <person name="Pajuelo D."/>
            <person name="Ebbesson L."/>
            <person name="Teles M."/>
            <person name="MacKenzie S."/>
            <person name="Amaro C."/>
        </authorList>
    </citation>
    <scope>NUCLEOTIDE SEQUENCE</scope>
</reference>